<organism evidence="3 4">
    <name type="scientific">Mycobacterium nebraskense</name>
    <dbReference type="NCBI Taxonomy" id="244292"/>
    <lineage>
        <taxon>Bacteria</taxon>
        <taxon>Bacillati</taxon>
        <taxon>Actinomycetota</taxon>
        <taxon>Actinomycetes</taxon>
        <taxon>Mycobacteriales</taxon>
        <taxon>Mycobacteriaceae</taxon>
        <taxon>Mycobacterium</taxon>
    </lineage>
</organism>
<proteinExistence type="inferred from homology"/>
<dbReference type="PANTHER" id="PTHR46766:SF1">
    <property type="entry name" value="GLUTAMINE-RICH PROTEIN 2"/>
    <property type="match status" value="1"/>
</dbReference>
<dbReference type="SUPFAM" id="SSF140459">
    <property type="entry name" value="PE/PPE dimer-like"/>
    <property type="match status" value="1"/>
</dbReference>
<evidence type="ECO:0000259" key="2">
    <source>
        <dbReference type="Pfam" id="PF00823"/>
    </source>
</evidence>
<evidence type="ECO:0000313" key="3">
    <source>
        <dbReference type="EMBL" id="ORW16048.1"/>
    </source>
</evidence>
<dbReference type="Pfam" id="PF00823">
    <property type="entry name" value="PPE"/>
    <property type="match status" value="1"/>
</dbReference>
<feature type="domain" description="PPE" evidence="2">
    <location>
        <begin position="2"/>
        <end position="84"/>
    </location>
</feature>
<dbReference type="AlphaFoldDB" id="A0A1X1YY77"/>
<comment type="caution">
    <text evidence="3">The sequence shown here is derived from an EMBL/GenBank/DDBJ whole genome shotgun (WGS) entry which is preliminary data.</text>
</comment>
<evidence type="ECO:0000256" key="1">
    <source>
        <dbReference type="ARBA" id="ARBA00010652"/>
    </source>
</evidence>
<dbReference type="PANTHER" id="PTHR46766">
    <property type="entry name" value="GLUTAMINE-RICH PROTEIN 2"/>
    <property type="match status" value="1"/>
</dbReference>
<dbReference type="Proteomes" id="UP000193781">
    <property type="component" value="Unassembled WGS sequence"/>
</dbReference>
<comment type="similarity">
    <text evidence="1">Belongs to the mycobacterial PPE family.</text>
</comment>
<reference evidence="3 4" key="1">
    <citation type="submission" date="2016-01" db="EMBL/GenBank/DDBJ databases">
        <title>The new phylogeny of the genus Mycobacterium.</title>
        <authorList>
            <person name="Tarcisio F."/>
            <person name="Conor M."/>
            <person name="Antonella G."/>
            <person name="Elisabetta G."/>
            <person name="Giulia F.S."/>
            <person name="Sara T."/>
            <person name="Anna F."/>
            <person name="Clotilde B."/>
            <person name="Roberto B."/>
            <person name="Veronica D.S."/>
            <person name="Fabio R."/>
            <person name="Monica P."/>
            <person name="Olivier J."/>
            <person name="Enrico T."/>
            <person name="Nicola S."/>
        </authorList>
    </citation>
    <scope>NUCLEOTIDE SEQUENCE [LARGE SCALE GENOMIC DNA]</scope>
    <source>
        <strain evidence="3 4">DSM 44803</strain>
    </source>
</reference>
<dbReference type="InterPro" id="IPR038332">
    <property type="entry name" value="PPE_sf"/>
</dbReference>
<keyword evidence="4" id="KW-1185">Reference proteome</keyword>
<dbReference type="EMBL" id="LQPH01000164">
    <property type="protein sequence ID" value="ORW16048.1"/>
    <property type="molecule type" value="Genomic_DNA"/>
</dbReference>
<dbReference type="InterPro" id="IPR000030">
    <property type="entry name" value="PPE_dom"/>
</dbReference>
<dbReference type="Gene3D" id="1.20.1260.20">
    <property type="entry name" value="PPE superfamily"/>
    <property type="match status" value="1"/>
</dbReference>
<evidence type="ECO:0000313" key="4">
    <source>
        <dbReference type="Proteomes" id="UP000193781"/>
    </source>
</evidence>
<dbReference type="GO" id="GO:0052572">
    <property type="term" value="P:response to host immune response"/>
    <property type="evidence" value="ECO:0007669"/>
    <property type="project" value="TreeGrafter"/>
</dbReference>
<protein>
    <recommendedName>
        <fullName evidence="2">PPE domain-containing protein</fullName>
    </recommendedName>
</protein>
<sequence>MGPMLVAAGVWDGLADELYSTAASFGAVISGLDDSWHGRAAASMADSVAPYLKWLAATAEQAVTQVRASVTAYDTALAIMVSPSGFSRADAPASAVIMRGVLMGSAL</sequence>
<name>A0A1X1YY77_9MYCO</name>
<gene>
    <name evidence="3" type="ORF">AWC17_14975</name>
</gene>
<accession>A0A1X1YY77</accession>